<evidence type="ECO:0000256" key="4">
    <source>
        <dbReference type="ARBA" id="ARBA00022692"/>
    </source>
</evidence>
<dbReference type="Pfam" id="PF00528">
    <property type="entry name" value="BPD_transp_1"/>
    <property type="match status" value="1"/>
</dbReference>
<keyword evidence="4 7" id="KW-0812">Transmembrane</keyword>
<evidence type="ECO:0000313" key="10">
    <source>
        <dbReference type="Proteomes" id="UP001600943"/>
    </source>
</evidence>
<evidence type="ECO:0000259" key="8">
    <source>
        <dbReference type="PROSITE" id="PS50928"/>
    </source>
</evidence>
<keyword evidence="5 7" id="KW-1133">Transmembrane helix</keyword>
<dbReference type="PANTHER" id="PTHR30193:SF37">
    <property type="entry name" value="INNER MEMBRANE ABC TRANSPORTER PERMEASE PROTEIN YCJO"/>
    <property type="match status" value="1"/>
</dbReference>
<evidence type="ECO:0000256" key="6">
    <source>
        <dbReference type="ARBA" id="ARBA00023136"/>
    </source>
</evidence>
<comment type="caution">
    <text evidence="9">The sequence shown here is derived from an EMBL/GenBank/DDBJ whole genome shotgun (WGS) entry which is preliminary data.</text>
</comment>
<comment type="subcellular location">
    <subcellularLocation>
        <location evidence="1 7">Cell membrane</location>
        <topology evidence="1 7">Multi-pass membrane protein</topology>
    </subcellularLocation>
</comment>
<dbReference type="Proteomes" id="UP001600943">
    <property type="component" value="Unassembled WGS sequence"/>
</dbReference>
<feature type="transmembrane region" description="Helical" evidence="7">
    <location>
        <begin position="155"/>
        <end position="180"/>
    </location>
</feature>
<comment type="similarity">
    <text evidence="7">Belongs to the binding-protein-dependent transport system permease family.</text>
</comment>
<feature type="transmembrane region" description="Helical" evidence="7">
    <location>
        <begin position="12"/>
        <end position="36"/>
    </location>
</feature>
<protein>
    <submittedName>
        <fullName evidence="9">Sugar ABC transporter permease</fullName>
    </submittedName>
</protein>
<feature type="domain" description="ABC transmembrane type-1" evidence="8">
    <location>
        <begin position="68"/>
        <end position="282"/>
    </location>
</feature>
<evidence type="ECO:0000256" key="5">
    <source>
        <dbReference type="ARBA" id="ARBA00022989"/>
    </source>
</evidence>
<evidence type="ECO:0000256" key="2">
    <source>
        <dbReference type="ARBA" id="ARBA00022448"/>
    </source>
</evidence>
<dbReference type="Gene3D" id="1.10.3720.10">
    <property type="entry name" value="MetI-like"/>
    <property type="match status" value="1"/>
</dbReference>
<keyword evidence="6 7" id="KW-0472">Membrane</keyword>
<feature type="transmembrane region" description="Helical" evidence="7">
    <location>
        <begin position="67"/>
        <end position="94"/>
    </location>
</feature>
<dbReference type="EMBL" id="BAABYW010000001">
    <property type="protein sequence ID" value="GAA6406218.1"/>
    <property type="molecule type" value="Genomic_DNA"/>
</dbReference>
<keyword evidence="2 7" id="KW-0813">Transport</keyword>
<evidence type="ECO:0000256" key="7">
    <source>
        <dbReference type="RuleBase" id="RU363032"/>
    </source>
</evidence>
<dbReference type="InterPro" id="IPR035906">
    <property type="entry name" value="MetI-like_sf"/>
</dbReference>
<dbReference type="RefSeq" id="WP_095172289.1">
    <property type="nucleotide sequence ID" value="NZ_BAABYW010000001.1"/>
</dbReference>
<proteinExistence type="inferred from homology"/>
<dbReference type="SUPFAM" id="SSF161098">
    <property type="entry name" value="MetI-like"/>
    <property type="match status" value="1"/>
</dbReference>
<gene>
    <name evidence="9" type="ORF">K040078D81_03350</name>
</gene>
<reference evidence="9 10" key="1">
    <citation type="submission" date="2024-04" db="EMBL/GenBank/DDBJ databases">
        <title>Defined microbial consortia suppress multidrug-resistant proinflammatory Enterobacteriaceae via ecological control.</title>
        <authorList>
            <person name="Furuichi M."/>
            <person name="Kawaguchi T."/>
            <person name="Pust M."/>
            <person name="Yasuma K."/>
            <person name="Plichta D."/>
            <person name="Hasegawa N."/>
            <person name="Ohya T."/>
            <person name="Bhattarai S."/>
            <person name="Sasajima S."/>
            <person name="Aoto Y."/>
            <person name="Tuganbaev T."/>
            <person name="Yaginuma M."/>
            <person name="Ueda M."/>
            <person name="Okahashi N."/>
            <person name="Amafuji K."/>
            <person name="Kiridooshi Y."/>
            <person name="Sugita K."/>
            <person name="Strazar M."/>
            <person name="Skelly A."/>
            <person name="Suda W."/>
            <person name="Hattori M."/>
            <person name="Nakamoto N."/>
            <person name="Caballero S."/>
            <person name="Norman J."/>
            <person name="Olle B."/>
            <person name="Tanoue T."/>
            <person name="Arita M."/>
            <person name="Bucci V."/>
            <person name="Atarashi K."/>
            <person name="Xavier R."/>
            <person name="Honda K."/>
        </authorList>
    </citation>
    <scope>NUCLEOTIDE SEQUENCE [LARGE SCALE GENOMIC DNA]</scope>
    <source>
        <strain evidence="10">k04-0078-D8-1</strain>
    </source>
</reference>
<dbReference type="InterPro" id="IPR051393">
    <property type="entry name" value="ABC_transporter_permease"/>
</dbReference>
<feature type="transmembrane region" description="Helical" evidence="7">
    <location>
        <begin position="101"/>
        <end position="123"/>
    </location>
</feature>
<dbReference type="CDD" id="cd06261">
    <property type="entry name" value="TM_PBP2"/>
    <property type="match status" value="1"/>
</dbReference>
<feature type="transmembrane region" description="Helical" evidence="7">
    <location>
        <begin position="201"/>
        <end position="222"/>
    </location>
</feature>
<feature type="transmembrane region" description="Helical" evidence="7">
    <location>
        <begin position="261"/>
        <end position="282"/>
    </location>
</feature>
<name>A0ABQ0B436_9FIRM</name>
<sequence length="293" mass="32542">MDRFLGNKKAIAIFTLPSLLLFGGLLIASVLFSFYYSLLDWDGIGKGIFIGLDNYIEMFQNTIFHRAVINSFLLCIFTLLIQLPLALILALILASHIKGEVIFRTIFFIPVTLSTVVVGQLWLKIYNPNYGALNELLKMIGLENLTQNWIGDVKTALFCVFIPIIWQNIGYHMLLLYTAIKAIPKDIHESAQIDGATGIKAAMKITIPLILPTLKTCAIFVITGSLKAFDMIYVLTNGGPVNSTEVPSSLMFNSIFVINRYGYGSAAAIFIVVECIGIAYLLQRLVKTSPIEY</sequence>
<evidence type="ECO:0000256" key="1">
    <source>
        <dbReference type="ARBA" id="ARBA00004651"/>
    </source>
</evidence>
<dbReference type="PROSITE" id="PS50928">
    <property type="entry name" value="ABC_TM1"/>
    <property type="match status" value="1"/>
</dbReference>
<organism evidence="9 10">
    <name type="scientific">Blautia hominis</name>
    <dbReference type="NCBI Taxonomy" id="2025493"/>
    <lineage>
        <taxon>Bacteria</taxon>
        <taxon>Bacillati</taxon>
        <taxon>Bacillota</taxon>
        <taxon>Clostridia</taxon>
        <taxon>Lachnospirales</taxon>
        <taxon>Lachnospiraceae</taxon>
        <taxon>Blautia</taxon>
    </lineage>
</organism>
<keyword evidence="10" id="KW-1185">Reference proteome</keyword>
<evidence type="ECO:0000313" key="9">
    <source>
        <dbReference type="EMBL" id="GAA6406218.1"/>
    </source>
</evidence>
<keyword evidence="3" id="KW-1003">Cell membrane</keyword>
<accession>A0ABQ0B436</accession>
<dbReference type="PANTHER" id="PTHR30193">
    <property type="entry name" value="ABC TRANSPORTER PERMEASE PROTEIN"/>
    <property type="match status" value="1"/>
</dbReference>
<evidence type="ECO:0000256" key="3">
    <source>
        <dbReference type="ARBA" id="ARBA00022475"/>
    </source>
</evidence>
<dbReference type="InterPro" id="IPR000515">
    <property type="entry name" value="MetI-like"/>
</dbReference>